<sequence>MTYKYAINHYLRDKLKKSDAIKKLSEFDKQGRYIFTMSDFAKIFFDDTNRSLRAGISRLINDGFLIRVANGIFIYALAQSKGSDTLEVIAKTIRRGEYNYVSLESALSEYGIISQIPVGRLTIMTTGRSGEYKTPFGTIEFTHTKRDRLDILKNTMKTDRSLRFATKNTALRDLKRVGRNTHLIAEEA</sequence>
<accession>A0ABT6U544</accession>
<comment type="caution">
    <text evidence="1">The sequence shown here is derived from an EMBL/GenBank/DDBJ whole genome shotgun (WGS) entry which is preliminary data.</text>
</comment>
<name>A0ABT6U544_9GAMM</name>
<keyword evidence="2" id="KW-1185">Reference proteome</keyword>
<dbReference type="NCBIfam" id="NF047376">
    <property type="entry name" value="TAA_AbiEi"/>
    <property type="match status" value="1"/>
</dbReference>
<dbReference type="EMBL" id="JAKUMG010000012">
    <property type="protein sequence ID" value="MDI4670776.1"/>
    <property type="molecule type" value="Genomic_DNA"/>
</dbReference>
<evidence type="ECO:0000313" key="1">
    <source>
        <dbReference type="EMBL" id="MDI4670776.1"/>
    </source>
</evidence>
<proteinExistence type="predicted"/>
<dbReference type="InterPro" id="IPR045738">
    <property type="entry name" value="DUF6088"/>
</dbReference>
<reference evidence="1 2" key="1">
    <citation type="submission" date="2022-02" db="EMBL/GenBank/DDBJ databases">
        <title>Genome analysis of Beneficial Microorganisms for Coral consortium from Pocillopora damicornis.</title>
        <authorList>
            <person name="Rosado P.M."/>
            <person name="Cardoso P.M."/>
            <person name="Rosado J.G."/>
            <person name="Schultz J."/>
            <person name="Rocha U."/>
            <person name="Costa T.K."/>
            <person name="Peixoto R.S."/>
        </authorList>
    </citation>
    <scope>NUCLEOTIDE SEQUENCE [LARGE SCALE GENOMIC DNA]</scope>
    <source>
        <strain evidence="1 2">BMC5</strain>
    </source>
</reference>
<dbReference type="InterPro" id="IPR059220">
    <property type="entry name" value="AbiEi"/>
</dbReference>
<dbReference type="Proteomes" id="UP001156974">
    <property type="component" value="Unassembled WGS sequence"/>
</dbReference>
<gene>
    <name evidence="1" type="ORF">MKZ47_17020</name>
</gene>
<dbReference type="RefSeq" id="WP_258536032.1">
    <property type="nucleotide sequence ID" value="NZ_JAKUMG010000012.1"/>
</dbReference>
<organism evidence="1 2">
    <name type="scientific">Pseudoalteromonas shioyasakiensis</name>
    <dbReference type="NCBI Taxonomy" id="1190813"/>
    <lineage>
        <taxon>Bacteria</taxon>
        <taxon>Pseudomonadati</taxon>
        <taxon>Pseudomonadota</taxon>
        <taxon>Gammaproteobacteria</taxon>
        <taxon>Alteromonadales</taxon>
        <taxon>Pseudoalteromonadaceae</taxon>
        <taxon>Pseudoalteromonas</taxon>
    </lineage>
</organism>
<evidence type="ECO:0000313" key="2">
    <source>
        <dbReference type="Proteomes" id="UP001156974"/>
    </source>
</evidence>
<protein>
    <submittedName>
        <fullName evidence="1">DUF6088 family protein</fullName>
    </submittedName>
</protein>
<dbReference type="Pfam" id="PF19570">
    <property type="entry name" value="DUF6088"/>
    <property type="match status" value="1"/>
</dbReference>